<name>A0A7R9LFY3_9ACAR</name>
<evidence type="ECO:0000313" key="2">
    <source>
        <dbReference type="Proteomes" id="UP000759131"/>
    </source>
</evidence>
<proteinExistence type="predicted"/>
<keyword evidence="2" id="KW-1185">Reference proteome</keyword>
<evidence type="ECO:0000313" key="1">
    <source>
        <dbReference type="EMBL" id="CAD7640837.1"/>
    </source>
</evidence>
<sequence length="100" mass="11356">FHYAVNSPGVHILAELAYIPYNFYFASRATVLVDNCVRKVSDGFIIPRQTNLVIIPDTPTQPIARVLPDLMYSTLNRCNVTIPRTYLDARNIMEISTLNK</sequence>
<reference evidence="1" key="1">
    <citation type="submission" date="2020-11" db="EMBL/GenBank/DDBJ databases">
        <authorList>
            <person name="Tran Van P."/>
        </authorList>
    </citation>
    <scope>NUCLEOTIDE SEQUENCE</scope>
</reference>
<feature type="non-terminal residue" evidence="1">
    <location>
        <position position="100"/>
    </location>
</feature>
<protein>
    <submittedName>
        <fullName evidence="1">Uncharacterized protein</fullName>
    </submittedName>
</protein>
<dbReference type="Proteomes" id="UP000759131">
    <property type="component" value="Unassembled WGS sequence"/>
</dbReference>
<accession>A0A7R9LFY3</accession>
<dbReference type="EMBL" id="CAJPIZ010024287">
    <property type="protein sequence ID" value="CAG2118431.1"/>
    <property type="molecule type" value="Genomic_DNA"/>
</dbReference>
<dbReference type="EMBL" id="OC878862">
    <property type="protein sequence ID" value="CAD7640837.1"/>
    <property type="molecule type" value="Genomic_DNA"/>
</dbReference>
<dbReference type="AlphaFoldDB" id="A0A7R9LFY3"/>
<organism evidence="1">
    <name type="scientific">Medioppia subpectinata</name>
    <dbReference type="NCBI Taxonomy" id="1979941"/>
    <lineage>
        <taxon>Eukaryota</taxon>
        <taxon>Metazoa</taxon>
        <taxon>Ecdysozoa</taxon>
        <taxon>Arthropoda</taxon>
        <taxon>Chelicerata</taxon>
        <taxon>Arachnida</taxon>
        <taxon>Acari</taxon>
        <taxon>Acariformes</taxon>
        <taxon>Sarcoptiformes</taxon>
        <taxon>Oribatida</taxon>
        <taxon>Brachypylina</taxon>
        <taxon>Oppioidea</taxon>
        <taxon>Oppiidae</taxon>
        <taxon>Medioppia</taxon>
    </lineage>
</organism>
<gene>
    <name evidence="1" type="ORF">OSB1V03_LOCUS18383</name>
</gene>